<evidence type="ECO:0000313" key="1">
    <source>
        <dbReference type="EMBL" id="EIT69499.1"/>
    </source>
</evidence>
<comment type="caution">
    <text evidence="1">The sequence shown here is derived from an EMBL/GenBank/DDBJ whole genome shotgun (WGS) entry which is preliminary data.</text>
</comment>
<gene>
    <name evidence="1" type="ORF">WQQ_30810</name>
</gene>
<accession>I7ZCC5</accession>
<organism evidence="1 2">
    <name type="scientific">Hydrocarboniphaga effusa AP103</name>
    <dbReference type="NCBI Taxonomy" id="1172194"/>
    <lineage>
        <taxon>Bacteria</taxon>
        <taxon>Pseudomonadati</taxon>
        <taxon>Pseudomonadota</taxon>
        <taxon>Gammaproteobacteria</taxon>
        <taxon>Nevskiales</taxon>
        <taxon>Nevskiaceae</taxon>
        <taxon>Hydrocarboniphaga</taxon>
    </lineage>
</organism>
<sequence>MIRRRLRHASSSSCLRLPLRIAGKATVKHTVGITGASDETLVTGGEPAL</sequence>
<name>I7ZCC5_9GAMM</name>
<reference evidence="1 2" key="1">
    <citation type="journal article" date="2012" name="J. Bacteriol.">
        <title>Genome Sequence of n-Alkane-Degrading Hydrocarboniphaga effusa Strain AP103T (ATCC BAA-332T).</title>
        <authorList>
            <person name="Chang H.K."/>
            <person name="Zylstra G.J."/>
            <person name="Chae J.C."/>
        </authorList>
    </citation>
    <scope>NUCLEOTIDE SEQUENCE [LARGE SCALE GENOMIC DNA]</scope>
    <source>
        <strain evidence="1 2">AP103</strain>
    </source>
</reference>
<evidence type="ECO:0000313" key="2">
    <source>
        <dbReference type="Proteomes" id="UP000003704"/>
    </source>
</evidence>
<proteinExistence type="predicted"/>
<dbReference type="EMBL" id="AKGD01000002">
    <property type="protein sequence ID" value="EIT69499.1"/>
    <property type="molecule type" value="Genomic_DNA"/>
</dbReference>
<protein>
    <submittedName>
        <fullName evidence="1">Uncharacterized protein</fullName>
    </submittedName>
</protein>
<dbReference type="AlphaFoldDB" id="I7ZCC5"/>
<dbReference type="STRING" id="1172194.WQQ_30810"/>
<keyword evidence="2" id="KW-1185">Reference proteome</keyword>
<dbReference type="Proteomes" id="UP000003704">
    <property type="component" value="Unassembled WGS sequence"/>
</dbReference>